<sequence>MEESPIAEFYAGKSILVTGGTGFLGKVLIEKLLRCCPDLHTIYLLIRPKQGQPIGARLTELLNTKVFDRVKAERWGDHDRVMKKLVAVEGDLSQDGLGLSSADRQLLMTRVSIVFHSAATVKFDEPLSNSVATNLAATKRLVDLCLTMTKLQALVHVSTAYCNCDRSDVSEHVYPPPGDPEKIIKLVQLLDPPLLDQITPKLIEKRPNTYTFTKALAEHLILQQEGRLPIAIVRPSIVTASWKEPFPGWIENLNGPTGLIAGAGKGILRSMWCSRDNIADLIPVDVVINLIVTVAWHTATVRPNNLVVYHCTSGSSRPVRWGDIEAACQATMIRDPFSEVVWYPGGSFKKSRTYNALCVLLFHTAPAFLFDLFAIITSRKPVMVRVQRKLQKALACLEFFTTNEFRFSNDNTLQLLGALRAKDRQTFDFDLAGLDWTAYLQTYIMGTRTYIMKDDPSTLPSARAHLNRSVKCTFPVKMVEK</sequence>
<comment type="similarity">
    <text evidence="2 10">Belongs to the fatty acyl-CoA reductase family.</text>
</comment>
<evidence type="ECO:0000256" key="1">
    <source>
        <dbReference type="ARBA" id="ARBA00004141"/>
    </source>
</evidence>
<comment type="subcellular location">
    <subcellularLocation>
        <location evidence="1">Membrane</location>
        <topology evidence="1">Multi-pass membrane protein</topology>
    </subcellularLocation>
</comment>
<dbReference type="InterPro" id="IPR026055">
    <property type="entry name" value="FAR"/>
</dbReference>
<evidence type="ECO:0000256" key="7">
    <source>
        <dbReference type="ARBA" id="ARBA00023098"/>
    </source>
</evidence>
<organism evidence="13 14">
    <name type="scientific">Ranatra chinensis</name>
    <dbReference type="NCBI Taxonomy" id="642074"/>
    <lineage>
        <taxon>Eukaryota</taxon>
        <taxon>Metazoa</taxon>
        <taxon>Ecdysozoa</taxon>
        <taxon>Arthropoda</taxon>
        <taxon>Hexapoda</taxon>
        <taxon>Insecta</taxon>
        <taxon>Pterygota</taxon>
        <taxon>Neoptera</taxon>
        <taxon>Paraneoptera</taxon>
        <taxon>Hemiptera</taxon>
        <taxon>Heteroptera</taxon>
        <taxon>Panheteroptera</taxon>
        <taxon>Nepomorpha</taxon>
        <taxon>Nepidae</taxon>
        <taxon>Ranatrinae</taxon>
        <taxon>Ranatra</taxon>
    </lineage>
</organism>
<keyword evidence="5 10" id="KW-0521">NADP</keyword>
<dbReference type="Proteomes" id="UP001558652">
    <property type="component" value="Unassembled WGS sequence"/>
</dbReference>
<dbReference type="Pfam" id="PF07993">
    <property type="entry name" value="NAD_binding_4"/>
    <property type="match status" value="1"/>
</dbReference>
<dbReference type="AlphaFoldDB" id="A0ABD0XS13"/>
<evidence type="ECO:0000256" key="5">
    <source>
        <dbReference type="ARBA" id="ARBA00022857"/>
    </source>
</evidence>
<dbReference type="EMBL" id="JBFDAA010000114">
    <property type="protein sequence ID" value="KAL1109971.1"/>
    <property type="molecule type" value="Genomic_DNA"/>
</dbReference>
<dbReference type="InterPro" id="IPR036291">
    <property type="entry name" value="NAD(P)-bd_dom_sf"/>
</dbReference>
<evidence type="ECO:0000256" key="9">
    <source>
        <dbReference type="ARBA" id="ARBA00052530"/>
    </source>
</evidence>
<evidence type="ECO:0000256" key="3">
    <source>
        <dbReference type="ARBA" id="ARBA00022516"/>
    </source>
</evidence>
<dbReference type="FunFam" id="3.40.50.720:FF:000143">
    <property type="entry name" value="Fatty acyl-CoA reductase"/>
    <property type="match status" value="1"/>
</dbReference>
<dbReference type="GO" id="GO:1901568">
    <property type="term" value="P:fatty acid derivative metabolic process"/>
    <property type="evidence" value="ECO:0007669"/>
    <property type="project" value="UniProtKB-ARBA"/>
</dbReference>
<evidence type="ECO:0000256" key="8">
    <source>
        <dbReference type="ARBA" id="ARBA00023136"/>
    </source>
</evidence>
<evidence type="ECO:0000259" key="12">
    <source>
        <dbReference type="Pfam" id="PF07993"/>
    </source>
</evidence>
<keyword evidence="3 10" id="KW-0444">Lipid biosynthesis</keyword>
<keyword evidence="6" id="KW-1133">Transmembrane helix</keyword>
<dbReference type="PANTHER" id="PTHR11011">
    <property type="entry name" value="MALE STERILITY PROTEIN 2-RELATED"/>
    <property type="match status" value="1"/>
</dbReference>
<protein>
    <recommendedName>
        <fullName evidence="10">Fatty acyl-CoA reductase</fullName>
        <ecNumber evidence="10">1.2.1.84</ecNumber>
    </recommendedName>
</protein>
<evidence type="ECO:0000256" key="4">
    <source>
        <dbReference type="ARBA" id="ARBA00022692"/>
    </source>
</evidence>
<keyword evidence="10" id="KW-0560">Oxidoreductase</keyword>
<comment type="caution">
    <text evidence="13">The sequence shown here is derived from an EMBL/GenBank/DDBJ whole genome shotgun (WGS) entry which is preliminary data.</text>
</comment>
<evidence type="ECO:0000256" key="2">
    <source>
        <dbReference type="ARBA" id="ARBA00005928"/>
    </source>
</evidence>
<proteinExistence type="inferred from homology"/>
<evidence type="ECO:0000259" key="11">
    <source>
        <dbReference type="Pfam" id="PF03015"/>
    </source>
</evidence>
<dbReference type="EC" id="1.2.1.84" evidence="10"/>
<reference evidence="13 14" key="1">
    <citation type="submission" date="2024-07" db="EMBL/GenBank/DDBJ databases">
        <title>Chromosome-level genome assembly of the water stick insect Ranatra chinensis (Heteroptera: Nepidae).</title>
        <authorList>
            <person name="Liu X."/>
        </authorList>
    </citation>
    <scope>NUCLEOTIDE SEQUENCE [LARGE SCALE GENOMIC DNA]</scope>
    <source>
        <strain evidence="13">Cailab_2021Rc</strain>
        <tissue evidence="13">Muscle</tissue>
    </source>
</reference>
<dbReference type="InterPro" id="IPR013120">
    <property type="entry name" value="FAR_NAD-bd"/>
</dbReference>
<dbReference type="PANTHER" id="PTHR11011:SF116">
    <property type="entry name" value="FATTY ACYL-COA REDUCTASE CG5065-RELATED"/>
    <property type="match status" value="1"/>
</dbReference>
<name>A0ABD0XS13_9HEMI</name>
<feature type="domain" description="Thioester reductase (TE)" evidence="12">
    <location>
        <begin position="17"/>
        <end position="291"/>
    </location>
</feature>
<accession>A0ABD0XS13</accession>
<dbReference type="CDD" id="cd05236">
    <property type="entry name" value="FAR-N_SDR_e"/>
    <property type="match status" value="1"/>
</dbReference>
<comment type="function">
    <text evidence="10">Catalyzes the reduction of fatty acyl-CoA to fatty alcohols.</text>
</comment>
<keyword evidence="8" id="KW-0472">Membrane</keyword>
<evidence type="ECO:0000313" key="14">
    <source>
        <dbReference type="Proteomes" id="UP001558652"/>
    </source>
</evidence>
<keyword evidence="4" id="KW-0812">Transmembrane</keyword>
<evidence type="ECO:0000256" key="6">
    <source>
        <dbReference type="ARBA" id="ARBA00022989"/>
    </source>
</evidence>
<dbReference type="GO" id="GO:0016020">
    <property type="term" value="C:membrane"/>
    <property type="evidence" value="ECO:0007669"/>
    <property type="project" value="UniProtKB-SubCell"/>
</dbReference>
<dbReference type="GO" id="GO:0102965">
    <property type="term" value="F:alcohol-forming long-chain fatty acyl-CoA reductase activity"/>
    <property type="evidence" value="ECO:0007669"/>
    <property type="project" value="UniProtKB-EC"/>
</dbReference>
<evidence type="ECO:0000313" key="13">
    <source>
        <dbReference type="EMBL" id="KAL1109971.1"/>
    </source>
</evidence>
<dbReference type="Pfam" id="PF03015">
    <property type="entry name" value="Sterile"/>
    <property type="match status" value="1"/>
</dbReference>
<keyword evidence="7 10" id="KW-0443">Lipid metabolism</keyword>
<evidence type="ECO:0000256" key="10">
    <source>
        <dbReference type="RuleBase" id="RU363097"/>
    </source>
</evidence>
<dbReference type="CDD" id="cd09071">
    <property type="entry name" value="FAR_C"/>
    <property type="match status" value="1"/>
</dbReference>
<dbReference type="InterPro" id="IPR033640">
    <property type="entry name" value="FAR_C"/>
</dbReference>
<gene>
    <name evidence="13" type="ORF">AAG570_014080</name>
</gene>
<dbReference type="Gene3D" id="3.40.50.720">
    <property type="entry name" value="NAD(P)-binding Rossmann-like Domain"/>
    <property type="match status" value="1"/>
</dbReference>
<keyword evidence="14" id="KW-1185">Reference proteome</keyword>
<comment type="catalytic activity">
    <reaction evidence="9 10">
        <text>a long-chain fatty acyl-CoA + 2 NADPH + 2 H(+) = a long-chain primary fatty alcohol + 2 NADP(+) + CoA</text>
        <dbReference type="Rhea" id="RHEA:52716"/>
        <dbReference type="ChEBI" id="CHEBI:15378"/>
        <dbReference type="ChEBI" id="CHEBI:57287"/>
        <dbReference type="ChEBI" id="CHEBI:57783"/>
        <dbReference type="ChEBI" id="CHEBI:58349"/>
        <dbReference type="ChEBI" id="CHEBI:77396"/>
        <dbReference type="ChEBI" id="CHEBI:83139"/>
        <dbReference type="EC" id="1.2.1.84"/>
    </reaction>
</comment>
<feature type="domain" description="Fatty acyl-CoA reductase C-terminal" evidence="11">
    <location>
        <begin position="362"/>
        <end position="454"/>
    </location>
</feature>
<dbReference type="SUPFAM" id="SSF51735">
    <property type="entry name" value="NAD(P)-binding Rossmann-fold domains"/>
    <property type="match status" value="1"/>
</dbReference>